<comment type="caution">
    <text evidence="1">The sequence shown here is derived from an EMBL/GenBank/DDBJ whole genome shotgun (WGS) entry which is preliminary data.</text>
</comment>
<evidence type="ECO:0000313" key="1">
    <source>
        <dbReference type="EMBL" id="TPN88947.1"/>
    </source>
</evidence>
<dbReference type="PROSITE" id="PS51257">
    <property type="entry name" value="PROKAR_LIPOPROTEIN"/>
    <property type="match status" value="1"/>
</dbReference>
<dbReference type="RefSeq" id="WP_140588999.1">
    <property type="nucleotide sequence ID" value="NZ_VFWZ01000001.1"/>
</dbReference>
<dbReference type="Proteomes" id="UP000315540">
    <property type="component" value="Unassembled WGS sequence"/>
</dbReference>
<accession>A0A504JDP8</accession>
<dbReference type="EMBL" id="VFWZ01000001">
    <property type="protein sequence ID" value="TPN88947.1"/>
    <property type="molecule type" value="Genomic_DNA"/>
</dbReference>
<keyword evidence="2" id="KW-1185">Reference proteome</keyword>
<evidence type="ECO:0000313" key="2">
    <source>
        <dbReference type="Proteomes" id="UP000315540"/>
    </source>
</evidence>
<proteinExistence type="predicted"/>
<dbReference type="AlphaFoldDB" id="A0A504JDP8"/>
<dbReference type="OrthoDB" id="622493at2"/>
<sequence length="231" mass="25558">MKILQACTCILVIFLSCSSNDDQNEDQLDNSQDSFVLWRTIDLIATVNGADLDDEVVLRFSDGTVTKDVDNIFSSSIEDLKSKNPDHWGVSRIVDGKLEIDWEENGEYSTFFNSFEIAPVTSSDFKFTDCYKITGGVSTGIGDLEIHSFSIEKVFFGDNGRFSFQSSTAVIGAGGSSASIRPDENGSYTINKYQIELLFDNGNSVVTTFGLDTDDESSFMSIGKDVYYRCK</sequence>
<protein>
    <submittedName>
        <fullName evidence="1">Uncharacterized protein</fullName>
    </submittedName>
</protein>
<name>A0A504JDP8_9FLAO</name>
<reference evidence="1 2" key="1">
    <citation type="submission" date="2019-06" db="EMBL/GenBank/DDBJ databases">
        <authorList>
            <person name="Meng X."/>
        </authorList>
    </citation>
    <scope>NUCLEOTIDE SEQUENCE [LARGE SCALE GENOMIC DNA]</scope>
    <source>
        <strain evidence="1 2">M625</strain>
    </source>
</reference>
<organism evidence="1 2">
    <name type="scientific">Aquimarina algicola</name>
    <dbReference type="NCBI Taxonomy" id="2589995"/>
    <lineage>
        <taxon>Bacteria</taxon>
        <taxon>Pseudomonadati</taxon>
        <taxon>Bacteroidota</taxon>
        <taxon>Flavobacteriia</taxon>
        <taxon>Flavobacteriales</taxon>
        <taxon>Flavobacteriaceae</taxon>
        <taxon>Aquimarina</taxon>
    </lineage>
</organism>
<gene>
    <name evidence="1" type="ORF">FHK87_01645</name>
</gene>